<dbReference type="CDD" id="cd00038">
    <property type="entry name" value="CAP_ED"/>
    <property type="match status" value="1"/>
</dbReference>
<dbReference type="RefSeq" id="WP_053084456.1">
    <property type="nucleotide sequence ID" value="NZ_CP012034.1"/>
</dbReference>
<dbReference type="PATRIC" id="fig|1007676.4.peg.1523"/>
<dbReference type="Proteomes" id="UP000036106">
    <property type="component" value="Chromosome"/>
</dbReference>
<dbReference type="OrthoDB" id="9798104at2"/>
<name>A0A0H4QG83_9LACO</name>
<dbReference type="STRING" id="1007676.ABM34_07580"/>
<protein>
    <recommendedName>
        <fullName evidence="1">Cyclic nucleotide-binding domain-containing protein</fullName>
    </recommendedName>
</protein>
<dbReference type="AlphaFoldDB" id="A0A0H4QG83"/>
<dbReference type="Pfam" id="PF00027">
    <property type="entry name" value="cNMP_binding"/>
    <property type="match status" value="1"/>
</dbReference>
<feature type="domain" description="Cyclic nucleotide-binding" evidence="1">
    <location>
        <begin position="18"/>
        <end position="127"/>
    </location>
</feature>
<dbReference type="InterPro" id="IPR014710">
    <property type="entry name" value="RmlC-like_jellyroll"/>
</dbReference>
<dbReference type="InterPro" id="IPR018490">
    <property type="entry name" value="cNMP-bd_dom_sf"/>
</dbReference>
<accession>A0A0H4QG83</accession>
<dbReference type="KEGG" id="lgn:ABM34_07580"/>
<organism evidence="2 3">
    <name type="scientific">Companilactobacillus ginsenosidimutans</name>
    <dbReference type="NCBI Taxonomy" id="1007676"/>
    <lineage>
        <taxon>Bacteria</taxon>
        <taxon>Bacillati</taxon>
        <taxon>Bacillota</taxon>
        <taxon>Bacilli</taxon>
        <taxon>Lactobacillales</taxon>
        <taxon>Lactobacillaceae</taxon>
        <taxon>Companilactobacillus</taxon>
    </lineage>
</organism>
<reference evidence="3" key="1">
    <citation type="submission" date="2015-07" db="EMBL/GenBank/DDBJ databases">
        <title>Lactobacillus ginsenosidimutans/EMML 3141/ whole genome sequencing.</title>
        <authorList>
            <person name="Kim M.K."/>
            <person name="Im W.-T."/>
            <person name="Srinivasan S."/>
            <person name="Lee J.-J."/>
        </authorList>
    </citation>
    <scope>NUCLEOTIDE SEQUENCE [LARGE SCALE GENOMIC DNA]</scope>
    <source>
        <strain evidence="3">EMML 3041</strain>
    </source>
</reference>
<keyword evidence="3" id="KW-1185">Reference proteome</keyword>
<evidence type="ECO:0000313" key="2">
    <source>
        <dbReference type="EMBL" id="AKP67409.1"/>
    </source>
</evidence>
<sequence>MRKIDIDNFHFKNFNVEELEKYMTTKQIPAKTTLLYEGDVADKIFLVEKGLLRLWNNDDGKDITFQFFFEGHFVSSFESLYTGEPSNFSIESLEDSNVKILDKRTFDKFINQYEEVREMFTQLMCHRFIDYTHFFLSRIKENPQDRYEELIAKQPEILKRVPQYYIATYLGITPVSLSRIRNKLNKVD</sequence>
<dbReference type="InterPro" id="IPR000595">
    <property type="entry name" value="cNMP-bd_dom"/>
</dbReference>
<gene>
    <name evidence="2" type="ORF">ABM34_07580</name>
</gene>
<dbReference type="Gene3D" id="2.60.120.10">
    <property type="entry name" value="Jelly Rolls"/>
    <property type="match status" value="1"/>
</dbReference>
<dbReference type="PROSITE" id="PS50042">
    <property type="entry name" value="CNMP_BINDING_3"/>
    <property type="match status" value="1"/>
</dbReference>
<evidence type="ECO:0000313" key="3">
    <source>
        <dbReference type="Proteomes" id="UP000036106"/>
    </source>
</evidence>
<proteinExistence type="predicted"/>
<evidence type="ECO:0000259" key="1">
    <source>
        <dbReference type="PROSITE" id="PS50042"/>
    </source>
</evidence>
<dbReference type="SUPFAM" id="SSF51206">
    <property type="entry name" value="cAMP-binding domain-like"/>
    <property type="match status" value="1"/>
</dbReference>
<dbReference type="EMBL" id="CP012034">
    <property type="protein sequence ID" value="AKP67409.1"/>
    <property type="molecule type" value="Genomic_DNA"/>
</dbReference>